<sequence>MNILLQHNAILPVNQYGGTERVVWWLGKYLSQLGHNVTFLVKEGSTSSFAKIIPYNENRPLDEQIPDDIDMVHLNQKPQEYIRKPFVVTQHGNSSQLDSLHHNTVFVSKNHAERHGGEAFVYNGIDFDDYGKPDLNLPRKHLHFLAKAAWRVKNVKGAIEISKRSHHKLIVMGGTRLNLKMGFRFTPDLHVRFHGMIGGEEKLSILNQSKALLFPVLWHEPFGLAIVESLYMGSAVFGTTYGSLPELIHPEVGFLSNHKHEWVEQLKNVDHFSPKNCHEYAQDIFSARTMAEKYVTYYETVLAGKPLNFQTPKALENYPKFLPFSE</sequence>
<keyword evidence="1" id="KW-0328">Glycosyltransferase</keyword>
<proteinExistence type="predicted"/>
<name>A0ABU5S0L9_9BACT</name>
<organism evidence="1 2">
    <name type="scientific">Arcicella gelida</name>
    <dbReference type="NCBI Taxonomy" id="2984195"/>
    <lineage>
        <taxon>Bacteria</taxon>
        <taxon>Pseudomonadati</taxon>
        <taxon>Bacteroidota</taxon>
        <taxon>Cytophagia</taxon>
        <taxon>Cytophagales</taxon>
        <taxon>Flectobacillaceae</taxon>
        <taxon>Arcicella</taxon>
    </lineage>
</organism>
<dbReference type="EC" id="2.4.-.-" evidence="1"/>
<comment type="caution">
    <text evidence="1">The sequence shown here is derived from an EMBL/GenBank/DDBJ whole genome shotgun (WGS) entry which is preliminary data.</text>
</comment>
<dbReference type="RefSeq" id="WP_323326184.1">
    <property type="nucleotide sequence ID" value="NZ_JAYGIL010000004.1"/>
</dbReference>
<dbReference type="Proteomes" id="UP001303899">
    <property type="component" value="Unassembled WGS sequence"/>
</dbReference>
<keyword evidence="1" id="KW-0808">Transferase</keyword>
<protein>
    <submittedName>
        <fullName evidence="1">Glycosyltransferase</fullName>
        <ecNumber evidence="1">2.4.-.-</ecNumber>
    </submittedName>
</protein>
<dbReference type="Pfam" id="PF13692">
    <property type="entry name" value="Glyco_trans_1_4"/>
    <property type="match status" value="1"/>
</dbReference>
<dbReference type="PANTHER" id="PTHR12526:SF595">
    <property type="entry name" value="BLL5217 PROTEIN"/>
    <property type="match status" value="1"/>
</dbReference>
<dbReference type="Gene3D" id="3.40.50.2000">
    <property type="entry name" value="Glycogen Phosphorylase B"/>
    <property type="match status" value="2"/>
</dbReference>
<reference evidence="1 2" key="1">
    <citation type="submission" date="2023-12" db="EMBL/GenBank/DDBJ databases">
        <title>Novel species of the genus Arcicella isolated from rivers.</title>
        <authorList>
            <person name="Lu H."/>
        </authorList>
    </citation>
    <scope>NUCLEOTIDE SEQUENCE [LARGE SCALE GENOMIC DNA]</scope>
    <source>
        <strain evidence="1 2">DC2W</strain>
    </source>
</reference>
<gene>
    <name evidence="1" type="ORF">VB776_03750</name>
</gene>
<dbReference type="PANTHER" id="PTHR12526">
    <property type="entry name" value="GLYCOSYLTRANSFERASE"/>
    <property type="match status" value="1"/>
</dbReference>
<keyword evidence="2" id="KW-1185">Reference proteome</keyword>
<evidence type="ECO:0000313" key="2">
    <source>
        <dbReference type="Proteomes" id="UP001303899"/>
    </source>
</evidence>
<dbReference type="EMBL" id="JAYGIL010000004">
    <property type="protein sequence ID" value="MEA5402016.1"/>
    <property type="molecule type" value="Genomic_DNA"/>
</dbReference>
<accession>A0ABU5S0L9</accession>
<dbReference type="GO" id="GO:0016757">
    <property type="term" value="F:glycosyltransferase activity"/>
    <property type="evidence" value="ECO:0007669"/>
    <property type="project" value="UniProtKB-KW"/>
</dbReference>
<evidence type="ECO:0000313" key="1">
    <source>
        <dbReference type="EMBL" id="MEA5402016.1"/>
    </source>
</evidence>
<dbReference type="SUPFAM" id="SSF53756">
    <property type="entry name" value="UDP-Glycosyltransferase/glycogen phosphorylase"/>
    <property type="match status" value="1"/>
</dbReference>